<evidence type="ECO:0000256" key="3">
    <source>
        <dbReference type="SAM" id="MobiDB-lite"/>
    </source>
</evidence>
<evidence type="ECO:0000313" key="6">
    <source>
        <dbReference type="EMBL" id="PGH08832.1"/>
    </source>
</evidence>
<dbReference type="Proteomes" id="UP000223968">
    <property type="component" value="Unassembled WGS sequence"/>
</dbReference>
<feature type="signal peptide" evidence="4">
    <location>
        <begin position="1"/>
        <end position="17"/>
    </location>
</feature>
<organism evidence="6 7">
    <name type="scientific">Helicocarpus griseus UAMH5409</name>
    <dbReference type="NCBI Taxonomy" id="1447875"/>
    <lineage>
        <taxon>Eukaryota</taxon>
        <taxon>Fungi</taxon>
        <taxon>Dikarya</taxon>
        <taxon>Ascomycota</taxon>
        <taxon>Pezizomycotina</taxon>
        <taxon>Eurotiomycetes</taxon>
        <taxon>Eurotiomycetidae</taxon>
        <taxon>Onygenales</taxon>
        <taxon>Ajellomycetaceae</taxon>
        <taxon>Helicocarpus</taxon>
    </lineage>
</organism>
<evidence type="ECO:0000256" key="2">
    <source>
        <dbReference type="ARBA" id="ARBA00023026"/>
    </source>
</evidence>
<evidence type="ECO:0000256" key="1">
    <source>
        <dbReference type="ARBA" id="ARBA00022669"/>
    </source>
</evidence>
<reference evidence="6 7" key="1">
    <citation type="submission" date="2017-10" db="EMBL/GenBank/DDBJ databases">
        <title>Comparative genomics in systemic dimorphic fungi from Ajellomycetaceae.</title>
        <authorList>
            <person name="Munoz J.F."/>
            <person name="Mcewen J.G."/>
            <person name="Clay O.K."/>
            <person name="Cuomo C.A."/>
        </authorList>
    </citation>
    <scope>NUCLEOTIDE SEQUENCE [LARGE SCALE GENOMIC DNA]</scope>
    <source>
        <strain evidence="6 7">UAMH5409</strain>
    </source>
</reference>
<dbReference type="Gene3D" id="3.10.350.10">
    <property type="entry name" value="LysM domain"/>
    <property type="match status" value="2"/>
</dbReference>
<dbReference type="OrthoDB" id="4188753at2759"/>
<dbReference type="SUPFAM" id="SSF54106">
    <property type="entry name" value="LysM domain"/>
    <property type="match status" value="2"/>
</dbReference>
<dbReference type="PANTHER" id="PTHR34997:SF1">
    <property type="entry name" value="PEPTIDOGLYCAN-BINDING LYSIN DOMAIN"/>
    <property type="match status" value="1"/>
</dbReference>
<keyword evidence="1" id="KW-0147">Chitin-binding</keyword>
<name>A0A2B7XJH7_9EURO</name>
<feature type="region of interest" description="Disordered" evidence="3">
    <location>
        <begin position="81"/>
        <end position="144"/>
    </location>
</feature>
<evidence type="ECO:0000259" key="5">
    <source>
        <dbReference type="PROSITE" id="PS51782"/>
    </source>
</evidence>
<accession>A0A2B7XJH7</accession>
<gene>
    <name evidence="6" type="ORF">AJ79_05836</name>
</gene>
<dbReference type="InterPro" id="IPR018392">
    <property type="entry name" value="LysM"/>
</dbReference>
<sequence>MKLQTALVILAALGVNAYPTGQVGIDPKCILATVQMDDTCTTIRVKSLLSPEEFSKYNEANLKICGGGEPPKVGQKYCAGLKRNKREEPQKDPNDPSRKYMKLDLGLNLQPSKTKGKRKEHPQIPDPRKALPTRGRQPEEGRKLEEGKFVLPKLDPPMNKKVARAEQANPLPRPDKPTFPGTAKNCNGWYTIKSGNDCESVPKMFGISKKQFLEWNPAIKDGCKTNFWVNYSYCVRLSSKKRGEQVLPSSPTSTSSSVTGGKKPVKLLEGCARQWFVGAKDTCESIAAVVGISVEELIALNPKTISSCNTMTRNTYVCLVAATTTTSSSSPSVTPIRLNTKPKAPVTTGSAKMAYYRNTTVSQ</sequence>
<dbReference type="InterPro" id="IPR036779">
    <property type="entry name" value="LysM_dom_sf"/>
</dbReference>
<keyword evidence="7" id="KW-1185">Reference proteome</keyword>
<dbReference type="Pfam" id="PF01476">
    <property type="entry name" value="LysM"/>
    <property type="match status" value="2"/>
</dbReference>
<feature type="compositionally biased region" description="Basic and acidic residues" evidence="3">
    <location>
        <begin position="85"/>
        <end position="102"/>
    </location>
</feature>
<keyword evidence="4" id="KW-0732">Signal</keyword>
<dbReference type="CDD" id="cd00118">
    <property type="entry name" value="LysM"/>
    <property type="match status" value="2"/>
</dbReference>
<evidence type="ECO:0000256" key="4">
    <source>
        <dbReference type="SAM" id="SignalP"/>
    </source>
</evidence>
<dbReference type="STRING" id="1447875.A0A2B7XJH7"/>
<dbReference type="PANTHER" id="PTHR34997">
    <property type="entry name" value="AM15"/>
    <property type="match status" value="1"/>
</dbReference>
<dbReference type="AlphaFoldDB" id="A0A2B7XJH7"/>
<feature type="chain" id="PRO_5013333034" description="LysM domain-containing protein" evidence="4">
    <location>
        <begin position="18"/>
        <end position="363"/>
    </location>
</feature>
<proteinExistence type="predicted"/>
<feature type="domain" description="LysM" evidence="5">
    <location>
        <begin position="273"/>
        <end position="319"/>
    </location>
</feature>
<evidence type="ECO:0000313" key="7">
    <source>
        <dbReference type="Proteomes" id="UP000223968"/>
    </source>
</evidence>
<comment type="caution">
    <text evidence="6">The sequence shown here is derived from an EMBL/GenBank/DDBJ whole genome shotgun (WGS) entry which is preliminary data.</text>
</comment>
<keyword evidence="2" id="KW-0843">Virulence</keyword>
<protein>
    <recommendedName>
        <fullName evidence="5">LysM domain-containing protein</fullName>
    </recommendedName>
</protein>
<dbReference type="EMBL" id="PDNB01000097">
    <property type="protein sequence ID" value="PGH08832.1"/>
    <property type="molecule type" value="Genomic_DNA"/>
</dbReference>
<dbReference type="GO" id="GO:0008061">
    <property type="term" value="F:chitin binding"/>
    <property type="evidence" value="ECO:0007669"/>
    <property type="project" value="UniProtKB-KW"/>
</dbReference>
<feature type="domain" description="LysM" evidence="5">
    <location>
        <begin position="188"/>
        <end position="235"/>
    </location>
</feature>
<dbReference type="InterPro" id="IPR052210">
    <property type="entry name" value="LysM1-like"/>
</dbReference>
<dbReference type="PROSITE" id="PS51782">
    <property type="entry name" value="LYSM"/>
    <property type="match status" value="2"/>
</dbReference>